<reference evidence="7 8" key="1">
    <citation type="submission" date="2024-09" db="EMBL/GenBank/DDBJ databases">
        <authorList>
            <person name="Sun Q."/>
            <person name="Mori K."/>
        </authorList>
    </citation>
    <scope>NUCLEOTIDE SEQUENCE [LARGE SCALE GENOMIC DNA]</scope>
    <source>
        <strain evidence="7 8">TBRC 2205</strain>
    </source>
</reference>
<evidence type="ECO:0000256" key="1">
    <source>
        <dbReference type="ARBA" id="ARBA00001974"/>
    </source>
</evidence>
<keyword evidence="5" id="KW-0812">Transmembrane</keyword>
<dbReference type="GO" id="GO:0004497">
    <property type="term" value="F:monooxygenase activity"/>
    <property type="evidence" value="ECO:0007669"/>
    <property type="project" value="UniProtKB-KW"/>
</dbReference>
<dbReference type="Gene3D" id="3.40.30.120">
    <property type="match status" value="1"/>
</dbReference>
<evidence type="ECO:0000259" key="6">
    <source>
        <dbReference type="Pfam" id="PF01494"/>
    </source>
</evidence>
<dbReference type="EMBL" id="JBHLUE010000011">
    <property type="protein sequence ID" value="MFC0565166.1"/>
    <property type="molecule type" value="Genomic_DNA"/>
</dbReference>
<keyword evidence="5" id="KW-1133">Transmembrane helix</keyword>
<dbReference type="Pfam" id="PF21274">
    <property type="entry name" value="Rng_hyd_C"/>
    <property type="match status" value="1"/>
</dbReference>
<dbReference type="Gene3D" id="3.50.50.60">
    <property type="entry name" value="FAD/NAD(P)-binding domain"/>
    <property type="match status" value="1"/>
</dbReference>
<organism evidence="7 8">
    <name type="scientific">Plantactinospora siamensis</name>
    <dbReference type="NCBI Taxonomy" id="555372"/>
    <lineage>
        <taxon>Bacteria</taxon>
        <taxon>Bacillati</taxon>
        <taxon>Actinomycetota</taxon>
        <taxon>Actinomycetes</taxon>
        <taxon>Micromonosporales</taxon>
        <taxon>Micromonosporaceae</taxon>
        <taxon>Plantactinospora</taxon>
    </lineage>
</organism>
<keyword evidence="7" id="KW-0503">Monooxygenase</keyword>
<dbReference type="RefSeq" id="WP_377338749.1">
    <property type="nucleotide sequence ID" value="NZ_JBHLUE010000011.1"/>
</dbReference>
<keyword evidence="2" id="KW-0285">Flavoprotein</keyword>
<name>A0ABV6NWM6_9ACTN</name>
<protein>
    <submittedName>
        <fullName evidence="7">FAD-dependent monooxygenase</fullName>
    </submittedName>
</protein>
<keyword evidence="8" id="KW-1185">Reference proteome</keyword>
<dbReference type="PRINTS" id="PR00420">
    <property type="entry name" value="RNGMNOXGNASE"/>
</dbReference>
<dbReference type="Pfam" id="PF01494">
    <property type="entry name" value="FAD_binding_3"/>
    <property type="match status" value="1"/>
</dbReference>
<comment type="caution">
    <text evidence="7">The sequence shown here is derived from an EMBL/GenBank/DDBJ whole genome shotgun (WGS) entry which is preliminary data.</text>
</comment>
<evidence type="ECO:0000256" key="2">
    <source>
        <dbReference type="ARBA" id="ARBA00022630"/>
    </source>
</evidence>
<accession>A0ABV6NWM6</accession>
<dbReference type="InterPro" id="IPR002938">
    <property type="entry name" value="FAD-bd"/>
</dbReference>
<keyword evidence="5" id="KW-0472">Membrane</keyword>
<sequence>MTENRIPVLIVGGGLCGLSAAALLAWHGVPVLLVERHDGALRHPRARVINPRTAEIFRQIGLEEQILAARSFAHREPAVFLRARTLAGPETGRGTLSNPTGPDGTAAFSPCPWAPIDQDRLEELVAEHAQRLGAQLRYGTELVGCTQEGGATDGSVRVLLRERAAGREYEVDCAYLIAADGHASEMRTRLGIELAGYGSLGNLLSLVFAADLTPAIAGRQLDICHLDEPEVGTVLLPHDRTDRWVFSTPYHPERGETVESISEQRCVEAIRRAVGLPDLAVQLLPQLDDGTCKLAYAIAAGVGQRYRSGRIFLVGDAAHLMPPAGAFGAGTGIQDAHNLAWKLALVLTGRAPAALLDSYQAERRPAALFTVEQALRQLRARSGRALPGVPDVPPADYFSVVFGLRYHSALLSLDGGDGGAADGSTPAGPDGGAGTGPDGGWSVDGGPALGRSDDDPLVTAVVPGRLRGQPGTRAPHVPLGDGAGDVVSTVDLFGRDFVLMSGPRGDGWADAAARVAVDHPVPLRVYRIDTDLSDPEGRFATAHGVSDAGAVLVRPDGIVTWRSVAGPADPDDLRAALDRATGRTGAGPDAEIRAHQQRIRV</sequence>
<evidence type="ECO:0000313" key="7">
    <source>
        <dbReference type="EMBL" id="MFC0565166.1"/>
    </source>
</evidence>
<keyword evidence="3" id="KW-0274">FAD</keyword>
<dbReference type="InterPro" id="IPR036188">
    <property type="entry name" value="FAD/NAD-bd_sf"/>
</dbReference>
<evidence type="ECO:0000256" key="4">
    <source>
        <dbReference type="SAM" id="MobiDB-lite"/>
    </source>
</evidence>
<feature type="domain" description="FAD-binding" evidence="6">
    <location>
        <begin position="6"/>
        <end position="372"/>
    </location>
</feature>
<feature type="compositionally biased region" description="Gly residues" evidence="4">
    <location>
        <begin position="429"/>
        <end position="443"/>
    </location>
</feature>
<dbReference type="InterPro" id="IPR050641">
    <property type="entry name" value="RIFMO-like"/>
</dbReference>
<feature type="region of interest" description="Disordered" evidence="4">
    <location>
        <begin position="417"/>
        <end position="455"/>
    </location>
</feature>
<feature type="transmembrane region" description="Helical" evidence="5">
    <location>
        <begin position="6"/>
        <end position="26"/>
    </location>
</feature>
<evidence type="ECO:0000256" key="5">
    <source>
        <dbReference type="SAM" id="Phobius"/>
    </source>
</evidence>
<comment type="cofactor">
    <cofactor evidence="1">
        <name>FAD</name>
        <dbReference type="ChEBI" id="CHEBI:57692"/>
    </cofactor>
</comment>
<evidence type="ECO:0000256" key="3">
    <source>
        <dbReference type="ARBA" id="ARBA00022827"/>
    </source>
</evidence>
<dbReference type="Gene3D" id="3.30.9.10">
    <property type="entry name" value="D-Amino Acid Oxidase, subunit A, domain 2"/>
    <property type="match status" value="1"/>
</dbReference>
<dbReference type="SUPFAM" id="SSF51905">
    <property type="entry name" value="FAD/NAD(P)-binding domain"/>
    <property type="match status" value="1"/>
</dbReference>
<proteinExistence type="predicted"/>
<dbReference type="Proteomes" id="UP001589894">
    <property type="component" value="Unassembled WGS sequence"/>
</dbReference>
<dbReference type="PANTHER" id="PTHR43004">
    <property type="entry name" value="TRK SYSTEM POTASSIUM UPTAKE PROTEIN"/>
    <property type="match status" value="1"/>
</dbReference>
<evidence type="ECO:0000313" key="8">
    <source>
        <dbReference type="Proteomes" id="UP001589894"/>
    </source>
</evidence>
<dbReference type="PANTHER" id="PTHR43004:SF19">
    <property type="entry name" value="BINDING MONOOXYGENASE, PUTATIVE (JCVI)-RELATED"/>
    <property type="match status" value="1"/>
</dbReference>
<keyword evidence="7" id="KW-0560">Oxidoreductase</keyword>
<gene>
    <name evidence="7" type="ORF">ACFFHU_13605</name>
</gene>